<comment type="caution">
    <text evidence="1">The sequence shown here is derived from an EMBL/GenBank/DDBJ whole genome shotgun (WGS) entry which is preliminary data.</text>
</comment>
<dbReference type="Proteomes" id="UP001162972">
    <property type="component" value="Chromosome 5"/>
</dbReference>
<reference evidence="1 2" key="1">
    <citation type="journal article" date="2023" name="Int. J. Mol. Sci.">
        <title>De Novo Assembly and Annotation of 11 Diverse Shrub Willow (Salix) Genomes Reveals Novel Gene Organization in Sex-Linked Regions.</title>
        <authorList>
            <person name="Hyden B."/>
            <person name="Feng K."/>
            <person name="Yates T.B."/>
            <person name="Jawdy S."/>
            <person name="Cereghino C."/>
            <person name="Smart L.B."/>
            <person name="Muchero W."/>
        </authorList>
    </citation>
    <scope>NUCLEOTIDE SEQUENCE [LARGE SCALE GENOMIC DNA]</scope>
    <source>
        <tissue evidence="1">Shoot tip</tissue>
    </source>
</reference>
<evidence type="ECO:0000313" key="2">
    <source>
        <dbReference type="Proteomes" id="UP001162972"/>
    </source>
</evidence>
<sequence>MMHPLMITALHSMSNAILFHACEHSFSMSRSQYKYHPGSKITCFRAIGCWLRFLLRFWRWRRASRSLNTLHLSPGNLDSKIDRIRITSMGHARREMVLQHRVIPS</sequence>
<proteinExistence type="predicted"/>
<protein>
    <submittedName>
        <fullName evidence="1">Uncharacterized protein</fullName>
    </submittedName>
</protein>
<organism evidence="1 2">
    <name type="scientific">Salix udensis</name>
    <dbReference type="NCBI Taxonomy" id="889485"/>
    <lineage>
        <taxon>Eukaryota</taxon>
        <taxon>Viridiplantae</taxon>
        <taxon>Streptophyta</taxon>
        <taxon>Embryophyta</taxon>
        <taxon>Tracheophyta</taxon>
        <taxon>Spermatophyta</taxon>
        <taxon>Magnoliopsida</taxon>
        <taxon>eudicotyledons</taxon>
        <taxon>Gunneridae</taxon>
        <taxon>Pentapetalae</taxon>
        <taxon>rosids</taxon>
        <taxon>fabids</taxon>
        <taxon>Malpighiales</taxon>
        <taxon>Salicaceae</taxon>
        <taxon>Saliceae</taxon>
        <taxon>Salix</taxon>
    </lineage>
</organism>
<gene>
    <name evidence="1" type="ORF">OIU84_005514</name>
</gene>
<accession>A0AAD6JW79</accession>
<dbReference type="EMBL" id="JAPFFJ010000013">
    <property type="protein sequence ID" value="KAJ6412476.1"/>
    <property type="molecule type" value="Genomic_DNA"/>
</dbReference>
<keyword evidence="2" id="KW-1185">Reference proteome</keyword>
<dbReference type="AlphaFoldDB" id="A0AAD6JW79"/>
<evidence type="ECO:0000313" key="1">
    <source>
        <dbReference type="EMBL" id="KAJ6412476.1"/>
    </source>
</evidence>
<name>A0AAD6JW79_9ROSI</name>